<reference evidence="1 2" key="1">
    <citation type="submission" date="2015-09" db="EMBL/GenBank/DDBJ databases">
        <title>Draft genome of the parasitic nematode Teladorsagia circumcincta isolate WARC Sus (inbred).</title>
        <authorList>
            <person name="Mitreva M."/>
        </authorList>
    </citation>
    <scope>NUCLEOTIDE SEQUENCE [LARGE SCALE GENOMIC DNA]</scope>
    <source>
        <strain evidence="1 2">S</strain>
    </source>
</reference>
<gene>
    <name evidence="1" type="ORF">TELCIR_22028</name>
</gene>
<dbReference type="Proteomes" id="UP000230423">
    <property type="component" value="Unassembled WGS sequence"/>
</dbReference>
<keyword evidence="2" id="KW-1185">Reference proteome</keyword>
<dbReference type="AlphaFoldDB" id="A0A2G9TGC6"/>
<proteinExistence type="predicted"/>
<evidence type="ECO:0000313" key="1">
    <source>
        <dbReference type="EMBL" id="PIO56572.1"/>
    </source>
</evidence>
<sequence>MNRPRTVDLPPAPEFSMLGGQLKHLEHLNLHLDNSPCTTVHCKPKSRMPIKTARSMDAIDNIEHDSEYPLMKM</sequence>
<accession>A0A2G9TGC6</accession>
<evidence type="ECO:0000313" key="2">
    <source>
        <dbReference type="Proteomes" id="UP000230423"/>
    </source>
</evidence>
<dbReference type="OrthoDB" id="410267at2759"/>
<dbReference type="EMBL" id="KZ374731">
    <property type="protein sequence ID" value="PIO56572.1"/>
    <property type="molecule type" value="Genomic_DNA"/>
</dbReference>
<organism evidence="1 2">
    <name type="scientific">Teladorsagia circumcincta</name>
    <name type="common">Brown stomach worm</name>
    <name type="synonym">Ostertagia circumcincta</name>
    <dbReference type="NCBI Taxonomy" id="45464"/>
    <lineage>
        <taxon>Eukaryota</taxon>
        <taxon>Metazoa</taxon>
        <taxon>Ecdysozoa</taxon>
        <taxon>Nematoda</taxon>
        <taxon>Chromadorea</taxon>
        <taxon>Rhabditida</taxon>
        <taxon>Rhabditina</taxon>
        <taxon>Rhabditomorpha</taxon>
        <taxon>Strongyloidea</taxon>
        <taxon>Trichostrongylidae</taxon>
        <taxon>Teladorsagia</taxon>
    </lineage>
</organism>
<name>A0A2G9TGC6_TELCI</name>
<protein>
    <submittedName>
        <fullName evidence="1">Uncharacterized protein</fullName>
    </submittedName>
</protein>